<dbReference type="GO" id="GO:0005829">
    <property type="term" value="C:cytosol"/>
    <property type="evidence" value="ECO:0007669"/>
    <property type="project" value="TreeGrafter"/>
</dbReference>
<evidence type="ECO:0000256" key="2">
    <source>
        <dbReference type="ARBA" id="ARBA00022517"/>
    </source>
</evidence>
<comment type="caution">
    <text evidence="6">The sequence shown here is derived from an EMBL/GenBank/DDBJ whole genome shotgun (WGS) entry which is preliminary data.</text>
</comment>
<feature type="domain" description="Ribosome maturation factor RimP C-terminal" evidence="5">
    <location>
        <begin position="89"/>
        <end position="155"/>
    </location>
</feature>
<dbReference type="FunFam" id="3.30.300.70:FF:000001">
    <property type="entry name" value="Ribosome maturation factor RimP"/>
    <property type="match status" value="1"/>
</dbReference>
<name>A0A3D8P2K9_9THEO</name>
<evidence type="ECO:0000256" key="3">
    <source>
        <dbReference type="HAMAP-Rule" id="MF_01077"/>
    </source>
</evidence>
<dbReference type="GO" id="GO:0000028">
    <property type="term" value="P:ribosomal small subunit assembly"/>
    <property type="evidence" value="ECO:0007669"/>
    <property type="project" value="TreeGrafter"/>
</dbReference>
<sequence length="162" mass="18037">MATGEKVVEVVSRLAEPLAERLGLELVDVEYKKEGGRWVLRIFIDKPGGVTLDDCEALSEALGEALDVEDPIPHSYNLEVSSPGVERPLKKPAHFQRFVGHEVRVSTLAPVEGQRRFTGVLLAADEEGMRLKTTEGKELDLPYRLIAKANLVFRWEETEGGR</sequence>
<dbReference type="GO" id="GO:0006412">
    <property type="term" value="P:translation"/>
    <property type="evidence" value="ECO:0007669"/>
    <property type="project" value="TreeGrafter"/>
</dbReference>
<dbReference type="HAMAP" id="MF_01077">
    <property type="entry name" value="RimP"/>
    <property type="match status" value="1"/>
</dbReference>
<evidence type="ECO:0000259" key="4">
    <source>
        <dbReference type="Pfam" id="PF02576"/>
    </source>
</evidence>
<dbReference type="CDD" id="cd01734">
    <property type="entry name" value="YlxS_C"/>
    <property type="match status" value="1"/>
</dbReference>
<dbReference type="EMBL" id="QSLN01000009">
    <property type="protein sequence ID" value="RDV82514.1"/>
    <property type="molecule type" value="Genomic_DNA"/>
</dbReference>
<dbReference type="InterPro" id="IPR036847">
    <property type="entry name" value="RimP_C_sf"/>
</dbReference>
<evidence type="ECO:0000313" key="7">
    <source>
        <dbReference type="Proteomes" id="UP000256329"/>
    </source>
</evidence>
<gene>
    <name evidence="3" type="primary">rimP</name>
    <name evidence="6" type="ORF">DXX99_07105</name>
</gene>
<dbReference type="InterPro" id="IPR028989">
    <property type="entry name" value="RimP_N"/>
</dbReference>
<dbReference type="InterPro" id="IPR028998">
    <property type="entry name" value="RimP_C"/>
</dbReference>
<accession>A0A3D8P2K9</accession>
<comment type="function">
    <text evidence="3">Required for maturation of 30S ribosomal subunits.</text>
</comment>
<dbReference type="PANTHER" id="PTHR33867:SF1">
    <property type="entry name" value="RIBOSOME MATURATION FACTOR RIMP"/>
    <property type="match status" value="1"/>
</dbReference>
<dbReference type="InterPro" id="IPR003728">
    <property type="entry name" value="Ribosome_maturation_RimP"/>
</dbReference>
<dbReference type="PANTHER" id="PTHR33867">
    <property type="entry name" value="RIBOSOME MATURATION FACTOR RIMP"/>
    <property type="match status" value="1"/>
</dbReference>
<keyword evidence="2 3" id="KW-0690">Ribosome biogenesis</keyword>
<dbReference type="AlphaFoldDB" id="A0A3D8P2K9"/>
<evidence type="ECO:0000256" key="1">
    <source>
        <dbReference type="ARBA" id="ARBA00022490"/>
    </source>
</evidence>
<dbReference type="InterPro" id="IPR035956">
    <property type="entry name" value="RimP_N_sf"/>
</dbReference>
<evidence type="ECO:0000313" key="6">
    <source>
        <dbReference type="EMBL" id="RDV82514.1"/>
    </source>
</evidence>
<dbReference type="Gene3D" id="3.30.300.70">
    <property type="entry name" value="RimP-like superfamily, N-terminal"/>
    <property type="match status" value="1"/>
</dbReference>
<organism evidence="6 7">
    <name type="scientific">Ammonifex thiophilus</name>
    <dbReference type="NCBI Taxonomy" id="444093"/>
    <lineage>
        <taxon>Bacteria</taxon>
        <taxon>Bacillati</taxon>
        <taxon>Bacillota</taxon>
        <taxon>Clostridia</taxon>
        <taxon>Thermoanaerobacterales</taxon>
        <taxon>Thermoanaerobacteraceae</taxon>
        <taxon>Ammonifex</taxon>
    </lineage>
</organism>
<comment type="subcellular location">
    <subcellularLocation>
        <location evidence="3">Cytoplasm</location>
    </subcellularLocation>
</comment>
<keyword evidence="1 3" id="KW-0963">Cytoplasm</keyword>
<dbReference type="Proteomes" id="UP000256329">
    <property type="component" value="Unassembled WGS sequence"/>
</dbReference>
<dbReference type="NCBIfam" id="NF000928">
    <property type="entry name" value="PRK00092.1-2"/>
    <property type="match status" value="1"/>
</dbReference>
<dbReference type="OrthoDB" id="9805006at2"/>
<dbReference type="Pfam" id="PF02576">
    <property type="entry name" value="RimP_N"/>
    <property type="match status" value="1"/>
</dbReference>
<dbReference type="SUPFAM" id="SSF74942">
    <property type="entry name" value="YhbC-like, C-terminal domain"/>
    <property type="match status" value="1"/>
</dbReference>
<dbReference type="RefSeq" id="WP_115792804.1">
    <property type="nucleotide sequence ID" value="NZ_QSLN01000009.1"/>
</dbReference>
<reference evidence="6 7" key="1">
    <citation type="submission" date="2018-08" db="EMBL/GenBank/DDBJ databases">
        <title>Form III RuBisCO-mediated autotrophy in Thermodesulfobium bacteria.</title>
        <authorList>
            <person name="Toshchakov S.V."/>
            <person name="Kublanov I.V."/>
            <person name="Frolov E."/>
            <person name="Bonch-Osmolovskaya E.A."/>
            <person name="Tourova T.P."/>
            <person name="Chernych N.A."/>
            <person name="Lebedinsky A.V."/>
        </authorList>
    </citation>
    <scope>NUCLEOTIDE SEQUENCE [LARGE SCALE GENOMIC DNA]</scope>
    <source>
        <strain evidence="6 7">SR</strain>
    </source>
</reference>
<keyword evidence="7" id="KW-1185">Reference proteome</keyword>
<feature type="domain" description="Ribosome maturation factor RimP N-terminal" evidence="4">
    <location>
        <begin position="14"/>
        <end position="86"/>
    </location>
</feature>
<dbReference type="Gene3D" id="2.30.30.180">
    <property type="entry name" value="Ribosome maturation factor RimP, C-terminal domain"/>
    <property type="match status" value="1"/>
</dbReference>
<dbReference type="Pfam" id="PF17384">
    <property type="entry name" value="DUF150_C"/>
    <property type="match status" value="1"/>
</dbReference>
<comment type="similarity">
    <text evidence="3">Belongs to the RimP family.</text>
</comment>
<evidence type="ECO:0000259" key="5">
    <source>
        <dbReference type="Pfam" id="PF17384"/>
    </source>
</evidence>
<proteinExistence type="inferred from homology"/>
<protein>
    <recommendedName>
        <fullName evidence="3">Ribosome maturation factor RimP</fullName>
    </recommendedName>
</protein>
<dbReference type="SUPFAM" id="SSF75420">
    <property type="entry name" value="YhbC-like, N-terminal domain"/>
    <property type="match status" value="1"/>
</dbReference>